<dbReference type="EMBL" id="CP059894">
    <property type="protein sequence ID" value="QNJ93355.1"/>
    <property type="molecule type" value="Genomic_DNA"/>
</dbReference>
<evidence type="ECO:0000313" key="2">
    <source>
        <dbReference type="Proteomes" id="UP000515498"/>
    </source>
</evidence>
<protein>
    <submittedName>
        <fullName evidence="1">SDR family oxidoreductase</fullName>
    </submittedName>
</protein>
<sequence>MSAPQLLIVGAGTGLSLSTARRFGTQGWTVHLLARNAERLEHAAEPLIAEGVSVHIHVGDVTDHAELSATVAAIDDATPLAACIFQPRGAEQMVDVLDATVDNVRPHLDMLVLGAVAVGSVLAPRMVQRRSGSLVFVGGGSARTPLRFFGNLGMAMSGLRNYALMLASALAKADAHAAFYTAAGMIGSEGAVASDQLDPVVMAQRMFTLVRDRDATEVLMTPTGEVIPKGAR</sequence>
<dbReference type="CDD" id="cd05233">
    <property type="entry name" value="SDR_c"/>
    <property type="match status" value="1"/>
</dbReference>
<name>A0A7G8PG89_9MYCO</name>
<dbReference type="PANTHER" id="PTHR43431:SF7">
    <property type="entry name" value="OXIDOREDUCTASE, SHORT CHAIN DEHYDROGENASE_REDUCTASE FAMILY (AFU_ORTHOLOGUE AFUA_5G14000)"/>
    <property type="match status" value="1"/>
</dbReference>
<organism evidence="1 2">
    <name type="scientific">Mycolicibacterium fluoranthenivorans</name>
    <dbReference type="NCBI Taxonomy" id="258505"/>
    <lineage>
        <taxon>Bacteria</taxon>
        <taxon>Bacillati</taxon>
        <taxon>Actinomycetota</taxon>
        <taxon>Actinomycetes</taxon>
        <taxon>Mycobacteriales</taxon>
        <taxon>Mycobacteriaceae</taxon>
        <taxon>Mycolicibacterium</taxon>
    </lineage>
</organism>
<dbReference type="AlphaFoldDB" id="A0A7G8PG89"/>
<reference evidence="1 2" key="1">
    <citation type="submission" date="2020-07" db="EMBL/GenBank/DDBJ databases">
        <title>Draft genome sequence of four isobutane-metabolizing strains capable of cometabolically degrading diverse ether contaminants.</title>
        <authorList>
            <person name="Chen W."/>
            <person name="Faulkner N."/>
            <person name="Smith C."/>
            <person name="Hyman M."/>
        </authorList>
    </citation>
    <scope>NUCLEOTIDE SEQUENCE [LARGE SCALE GENOMIC DNA]</scope>
    <source>
        <strain evidence="1 2">2A</strain>
    </source>
</reference>
<proteinExistence type="predicted"/>
<dbReference type="SUPFAM" id="SSF51735">
    <property type="entry name" value="NAD(P)-binding Rossmann-fold domains"/>
    <property type="match status" value="1"/>
</dbReference>
<dbReference type="Gene3D" id="3.40.50.720">
    <property type="entry name" value="NAD(P)-binding Rossmann-like Domain"/>
    <property type="match status" value="1"/>
</dbReference>
<accession>A0A7G8PG89</accession>
<dbReference type="Proteomes" id="UP000515498">
    <property type="component" value="Chromosome"/>
</dbReference>
<dbReference type="InterPro" id="IPR036291">
    <property type="entry name" value="NAD(P)-bd_dom_sf"/>
</dbReference>
<gene>
    <name evidence="1" type="ORF">HZU40_03050</name>
</gene>
<dbReference type="RefSeq" id="WP_187097479.1">
    <property type="nucleotide sequence ID" value="NZ_CP059894.1"/>
</dbReference>
<evidence type="ECO:0000313" key="1">
    <source>
        <dbReference type="EMBL" id="QNJ93355.1"/>
    </source>
</evidence>
<dbReference type="InterPro" id="IPR002347">
    <property type="entry name" value="SDR_fam"/>
</dbReference>
<dbReference type="PANTHER" id="PTHR43431">
    <property type="entry name" value="OXIDOREDUCTASE, SHORT CHAIN DEHYDROGENASE/REDUCTASE FAMILY (AFU_ORTHOLOGUE AFUA_5G14000)"/>
    <property type="match status" value="1"/>
</dbReference>
<dbReference type="Pfam" id="PF00106">
    <property type="entry name" value="adh_short"/>
    <property type="match status" value="1"/>
</dbReference>
<dbReference type="KEGG" id="mflu:HZU40_03050"/>